<comment type="caution">
    <text evidence="12">The sequence shown here is derived from an EMBL/GenBank/DDBJ whole genome shotgun (WGS) entry which is preliminary data.</text>
</comment>
<dbReference type="SMART" id="SM00355">
    <property type="entry name" value="ZnF_C2H2"/>
    <property type="match status" value="2"/>
</dbReference>
<keyword evidence="3" id="KW-0677">Repeat</keyword>
<dbReference type="GO" id="GO:0008270">
    <property type="term" value="F:zinc ion binding"/>
    <property type="evidence" value="ECO:0007669"/>
    <property type="project" value="UniProtKB-KW"/>
</dbReference>
<keyword evidence="6" id="KW-0805">Transcription regulation</keyword>
<gene>
    <name evidence="12" type="ORF">ECRASSUSDP1_LOCUS19989</name>
</gene>
<dbReference type="GO" id="GO:0005634">
    <property type="term" value="C:nucleus"/>
    <property type="evidence" value="ECO:0007669"/>
    <property type="project" value="UniProtKB-SubCell"/>
</dbReference>
<dbReference type="InterPro" id="IPR013087">
    <property type="entry name" value="Znf_C2H2_type"/>
</dbReference>
<evidence type="ECO:0000256" key="4">
    <source>
        <dbReference type="ARBA" id="ARBA00022771"/>
    </source>
</evidence>
<evidence type="ECO:0000259" key="11">
    <source>
        <dbReference type="PROSITE" id="PS50157"/>
    </source>
</evidence>
<dbReference type="GO" id="GO:0000981">
    <property type="term" value="F:DNA-binding transcription factor activity, RNA polymerase II-specific"/>
    <property type="evidence" value="ECO:0007669"/>
    <property type="project" value="TreeGrafter"/>
</dbReference>
<evidence type="ECO:0000256" key="7">
    <source>
        <dbReference type="ARBA" id="ARBA00023163"/>
    </source>
</evidence>
<evidence type="ECO:0000256" key="5">
    <source>
        <dbReference type="ARBA" id="ARBA00022833"/>
    </source>
</evidence>
<evidence type="ECO:0000256" key="9">
    <source>
        <dbReference type="PROSITE-ProRule" id="PRU00042"/>
    </source>
</evidence>
<feature type="compositionally biased region" description="Polar residues" evidence="10">
    <location>
        <begin position="150"/>
        <end position="167"/>
    </location>
</feature>
<dbReference type="AlphaFoldDB" id="A0AAD2D3D8"/>
<dbReference type="PROSITE" id="PS00028">
    <property type="entry name" value="ZINC_FINGER_C2H2_1"/>
    <property type="match status" value="1"/>
</dbReference>
<evidence type="ECO:0000313" key="13">
    <source>
        <dbReference type="Proteomes" id="UP001295684"/>
    </source>
</evidence>
<dbReference type="PANTHER" id="PTHR14196">
    <property type="entry name" value="ODD-SKIPPED - RELATED"/>
    <property type="match status" value="1"/>
</dbReference>
<dbReference type="GO" id="GO:0000977">
    <property type="term" value="F:RNA polymerase II transcription regulatory region sequence-specific DNA binding"/>
    <property type="evidence" value="ECO:0007669"/>
    <property type="project" value="TreeGrafter"/>
</dbReference>
<feature type="domain" description="C2H2-type" evidence="11">
    <location>
        <begin position="236"/>
        <end position="266"/>
    </location>
</feature>
<evidence type="ECO:0000256" key="1">
    <source>
        <dbReference type="ARBA" id="ARBA00004123"/>
    </source>
</evidence>
<keyword evidence="4 9" id="KW-0863">Zinc-finger</keyword>
<evidence type="ECO:0000256" key="2">
    <source>
        <dbReference type="ARBA" id="ARBA00022723"/>
    </source>
</evidence>
<protein>
    <recommendedName>
        <fullName evidence="11">C2H2-type domain-containing protein</fullName>
    </recommendedName>
</protein>
<keyword evidence="7" id="KW-0804">Transcription</keyword>
<evidence type="ECO:0000256" key="8">
    <source>
        <dbReference type="ARBA" id="ARBA00023242"/>
    </source>
</evidence>
<reference evidence="12" key="1">
    <citation type="submission" date="2023-07" db="EMBL/GenBank/DDBJ databases">
        <authorList>
            <consortium name="AG Swart"/>
            <person name="Singh M."/>
            <person name="Singh A."/>
            <person name="Seah K."/>
            <person name="Emmerich C."/>
        </authorList>
    </citation>
    <scope>NUCLEOTIDE SEQUENCE</scope>
    <source>
        <strain evidence="12">DP1</strain>
    </source>
</reference>
<feature type="domain" description="C2H2-type" evidence="11">
    <location>
        <begin position="267"/>
        <end position="289"/>
    </location>
</feature>
<dbReference type="SUPFAM" id="SSF57667">
    <property type="entry name" value="beta-beta-alpha zinc fingers"/>
    <property type="match status" value="1"/>
</dbReference>
<dbReference type="InterPro" id="IPR050717">
    <property type="entry name" value="C2H2-ZF_Transcription_Reg"/>
</dbReference>
<keyword evidence="5" id="KW-0862">Zinc</keyword>
<dbReference type="FunFam" id="3.30.160.60:FF:002343">
    <property type="entry name" value="Zinc finger protein 33A"/>
    <property type="match status" value="1"/>
</dbReference>
<name>A0AAD2D3D8_EUPCR</name>
<keyword evidence="13" id="KW-1185">Reference proteome</keyword>
<dbReference type="PANTHER" id="PTHR14196:SF0">
    <property type="entry name" value="PROTEIN BOWEL"/>
    <property type="match status" value="1"/>
</dbReference>
<dbReference type="Gene3D" id="3.30.160.60">
    <property type="entry name" value="Classic Zinc Finger"/>
    <property type="match status" value="2"/>
</dbReference>
<comment type="subcellular location">
    <subcellularLocation>
        <location evidence="1">Nucleus</location>
    </subcellularLocation>
</comment>
<dbReference type="EMBL" id="CAMPGE010020336">
    <property type="protein sequence ID" value="CAI2378592.1"/>
    <property type="molecule type" value="Genomic_DNA"/>
</dbReference>
<dbReference type="InterPro" id="IPR036236">
    <property type="entry name" value="Znf_C2H2_sf"/>
</dbReference>
<evidence type="ECO:0000256" key="3">
    <source>
        <dbReference type="ARBA" id="ARBA00022737"/>
    </source>
</evidence>
<accession>A0AAD2D3D8</accession>
<feature type="region of interest" description="Disordered" evidence="10">
    <location>
        <begin position="129"/>
        <end position="167"/>
    </location>
</feature>
<organism evidence="12 13">
    <name type="scientific">Euplotes crassus</name>
    <dbReference type="NCBI Taxonomy" id="5936"/>
    <lineage>
        <taxon>Eukaryota</taxon>
        <taxon>Sar</taxon>
        <taxon>Alveolata</taxon>
        <taxon>Ciliophora</taxon>
        <taxon>Intramacronucleata</taxon>
        <taxon>Spirotrichea</taxon>
        <taxon>Hypotrichia</taxon>
        <taxon>Euplotida</taxon>
        <taxon>Euplotidae</taxon>
        <taxon>Moneuplotes</taxon>
    </lineage>
</organism>
<evidence type="ECO:0000313" key="12">
    <source>
        <dbReference type="EMBL" id="CAI2378592.1"/>
    </source>
</evidence>
<dbReference type="Pfam" id="PF00096">
    <property type="entry name" value="zf-C2H2"/>
    <property type="match status" value="2"/>
</dbReference>
<evidence type="ECO:0000256" key="6">
    <source>
        <dbReference type="ARBA" id="ARBA00023015"/>
    </source>
</evidence>
<sequence length="289" mass="33097">MSMNFPSTYNQKRNYCHILAGKGLGPFNIARNSNTTLVPLNYVSQSLILMEEPNCNSSVPVDAQVALTNRELRNTHYYFPENSRQHLIMLPTPDGFYDFKCDAQNKQVLQRVNKPTVVGSPIFNINKRRDSKFTRTRGAPPNHTDDSSGGAHQNKSIHPETQNASESSTYLETLVATYKSNPRQKLCTCSLTSKQAHLVDKVMTINNLEYLHNLRSFNYGLKLKNSPSTGRPIYFYVCKFKGGCHKEFERSWNLLDHYRMHEGIKPYSCPICQKKFTQKGNMNKHINTH</sequence>
<keyword evidence="8" id="KW-0539">Nucleus</keyword>
<proteinExistence type="predicted"/>
<keyword evidence="2" id="KW-0479">Metal-binding</keyword>
<dbReference type="Proteomes" id="UP001295684">
    <property type="component" value="Unassembled WGS sequence"/>
</dbReference>
<evidence type="ECO:0000256" key="10">
    <source>
        <dbReference type="SAM" id="MobiDB-lite"/>
    </source>
</evidence>
<dbReference type="PROSITE" id="PS50157">
    <property type="entry name" value="ZINC_FINGER_C2H2_2"/>
    <property type="match status" value="2"/>
</dbReference>